<keyword evidence="2" id="KW-1185">Reference proteome</keyword>
<reference evidence="1 2" key="1">
    <citation type="submission" date="2015-10" db="EMBL/GenBank/DDBJ databases">
        <authorList>
            <person name="Gilbert D.G."/>
        </authorList>
    </citation>
    <scope>NUCLEOTIDE SEQUENCE [LARGE SCALE GENOMIC DNA]</scope>
    <source>
        <strain evidence="1">COMA1</strain>
    </source>
</reference>
<protein>
    <submittedName>
        <fullName evidence="1">Uncharacterized protein</fullName>
    </submittedName>
</protein>
<accession>A0A0S4LDT2</accession>
<sequence length="53" mass="6034">MRQDYLKRLIEPSLALSSMNMTTKETIAARFTVLASNRLSISARRSRHCLSAH</sequence>
<evidence type="ECO:0000313" key="1">
    <source>
        <dbReference type="EMBL" id="CUS34052.1"/>
    </source>
</evidence>
<gene>
    <name evidence="1" type="ORF">COMA1_11492</name>
</gene>
<name>A0A0S4LDT2_9BACT</name>
<dbReference type="AlphaFoldDB" id="A0A0S4LDT2"/>
<evidence type="ECO:0000313" key="2">
    <source>
        <dbReference type="Proteomes" id="UP000199032"/>
    </source>
</evidence>
<dbReference type="Proteomes" id="UP000199032">
    <property type="component" value="Unassembled WGS sequence"/>
</dbReference>
<proteinExistence type="predicted"/>
<dbReference type="EMBL" id="CZQA01000001">
    <property type="protein sequence ID" value="CUS34052.1"/>
    <property type="molecule type" value="Genomic_DNA"/>
</dbReference>
<organism evidence="1 2">
    <name type="scientific">Candidatus Nitrospira nitrosa</name>
    <dbReference type="NCBI Taxonomy" id="1742972"/>
    <lineage>
        <taxon>Bacteria</taxon>
        <taxon>Pseudomonadati</taxon>
        <taxon>Nitrospirota</taxon>
        <taxon>Nitrospiria</taxon>
        <taxon>Nitrospirales</taxon>
        <taxon>Nitrospiraceae</taxon>
        <taxon>Nitrospira</taxon>
    </lineage>
</organism>